<accession>C5LMV8</accession>
<reference evidence="2 3" key="1">
    <citation type="submission" date="2008-07" db="EMBL/GenBank/DDBJ databases">
        <authorList>
            <person name="El-Sayed N."/>
            <person name="Caler E."/>
            <person name="Inman J."/>
            <person name="Amedeo P."/>
            <person name="Hass B."/>
            <person name="Wortman J."/>
        </authorList>
    </citation>
    <scope>NUCLEOTIDE SEQUENCE [LARGE SCALE GENOMIC DNA]</scope>
    <source>
        <strain evidence="3">ATCC 50983 / TXsc</strain>
    </source>
</reference>
<dbReference type="AlphaFoldDB" id="C5LMV8"/>
<gene>
    <name evidence="2" type="ORF">Pmar_PMAR007695</name>
</gene>
<proteinExistence type="predicted"/>
<dbReference type="GeneID" id="9054627"/>
<dbReference type="InParanoid" id="C5LMV8"/>
<dbReference type="RefSeq" id="XP_002769281.1">
    <property type="nucleotide sequence ID" value="XM_002769235.1"/>
</dbReference>
<evidence type="ECO:0000256" key="1">
    <source>
        <dbReference type="SAM" id="Coils"/>
    </source>
</evidence>
<feature type="coiled-coil region" evidence="1">
    <location>
        <begin position="4"/>
        <end position="31"/>
    </location>
</feature>
<dbReference type="EMBL" id="GG683573">
    <property type="protein sequence ID" value="EER01999.1"/>
    <property type="molecule type" value="Genomic_DNA"/>
</dbReference>
<dbReference type="Proteomes" id="UP000007800">
    <property type="component" value="Unassembled WGS sequence"/>
</dbReference>
<sequence>MASNEESLDRLKQLEEQFDALRRAFEALAVHVPPELSLEIATRFGLDWFKSGHSENAFELPLPTPSDDLKRCRAAG</sequence>
<organism evidence="3">
    <name type="scientific">Perkinsus marinus (strain ATCC 50983 / TXsc)</name>
    <dbReference type="NCBI Taxonomy" id="423536"/>
    <lineage>
        <taxon>Eukaryota</taxon>
        <taxon>Sar</taxon>
        <taxon>Alveolata</taxon>
        <taxon>Perkinsozoa</taxon>
        <taxon>Perkinsea</taxon>
        <taxon>Perkinsida</taxon>
        <taxon>Perkinsidae</taxon>
        <taxon>Perkinsus</taxon>
    </lineage>
</organism>
<keyword evidence="3" id="KW-1185">Reference proteome</keyword>
<evidence type="ECO:0000313" key="2">
    <source>
        <dbReference type="EMBL" id="EER01999.1"/>
    </source>
</evidence>
<protein>
    <submittedName>
        <fullName evidence="2">Uncharacterized protein</fullName>
    </submittedName>
</protein>
<evidence type="ECO:0000313" key="3">
    <source>
        <dbReference type="Proteomes" id="UP000007800"/>
    </source>
</evidence>
<name>C5LMV8_PERM5</name>
<keyword evidence="1" id="KW-0175">Coiled coil</keyword>